<sequence length="234" mass="25838">MERWQGRVALVTGASVGIGESVSKELVSLGIHVVGCSRDIEKLTEVSNAINSSLAENVPPSMFGSFTPIECDIRYKRSIPNVFQLIRDKFGRLDICVNNTALPKTAEKMANESIRLMMEASIAEGHIFNIGSLSVHTAAMDNSIGYFYSSTKYDVDSLTNRLRRQFIKTNRPIRVTVVSPGVVPRYRKEKGEMVYKSSIALTADDIAKSIANALALPFSIEVHDILCRPIVKTN</sequence>
<dbReference type="Gene3D" id="3.40.50.720">
    <property type="entry name" value="NAD(P)-binding Rossmann-like Domain"/>
    <property type="match status" value="2"/>
</dbReference>
<keyword evidence="2" id="KW-0560">Oxidoreductase</keyword>
<accession>A0A9Q0RKI5</accession>
<comment type="caution">
    <text evidence="3">The sequence shown here is derived from an EMBL/GenBank/DDBJ whole genome shotgun (WGS) entry which is preliminary data.</text>
</comment>
<comment type="similarity">
    <text evidence="1">Belongs to the short-chain dehydrogenases/reductases (SDR) family.</text>
</comment>
<proteinExistence type="inferred from homology"/>
<dbReference type="InterPro" id="IPR002347">
    <property type="entry name" value="SDR_fam"/>
</dbReference>
<name>A0A9Q0RKI5_BLOTA</name>
<reference evidence="3" key="1">
    <citation type="submission" date="2022-12" db="EMBL/GenBank/DDBJ databases">
        <title>Genome assemblies of Blomia tropicalis.</title>
        <authorList>
            <person name="Cui Y."/>
        </authorList>
    </citation>
    <scope>NUCLEOTIDE SEQUENCE</scope>
    <source>
        <tissue evidence="3">Adult mites</tissue>
    </source>
</reference>
<dbReference type="SUPFAM" id="SSF51735">
    <property type="entry name" value="NAD(P)-binding Rossmann-fold domains"/>
    <property type="match status" value="1"/>
</dbReference>
<evidence type="ECO:0000256" key="1">
    <source>
        <dbReference type="ARBA" id="ARBA00006484"/>
    </source>
</evidence>
<dbReference type="PANTHER" id="PTHR43115:SF4">
    <property type="entry name" value="DEHYDROGENASE_REDUCTASE SDR FAMILY MEMBER 11"/>
    <property type="match status" value="1"/>
</dbReference>
<dbReference type="AlphaFoldDB" id="A0A9Q0RKI5"/>
<organism evidence="3 4">
    <name type="scientific">Blomia tropicalis</name>
    <name type="common">Mite</name>
    <dbReference type="NCBI Taxonomy" id="40697"/>
    <lineage>
        <taxon>Eukaryota</taxon>
        <taxon>Metazoa</taxon>
        <taxon>Ecdysozoa</taxon>
        <taxon>Arthropoda</taxon>
        <taxon>Chelicerata</taxon>
        <taxon>Arachnida</taxon>
        <taxon>Acari</taxon>
        <taxon>Acariformes</taxon>
        <taxon>Sarcoptiformes</taxon>
        <taxon>Astigmata</taxon>
        <taxon>Glycyphagoidea</taxon>
        <taxon>Echimyopodidae</taxon>
        <taxon>Blomia</taxon>
    </lineage>
</organism>
<dbReference type="PANTHER" id="PTHR43115">
    <property type="entry name" value="DEHYDROGENASE/REDUCTASE SDR FAMILY MEMBER 11"/>
    <property type="match status" value="1"/>
</dbReference>
<keyword evidence="4" id="KW-1185">Reference proteome</keyword>
<dbReference type="PRINTS" id="PR00081">
    <property type="entry name" value="GDHRDH"/>
</dbReference>
<dbReference type="Pfam" id="PF00106">
    <property type="entry name" value="adh_short"/>
    <property type="match status" value="1"/>
</dbReference>
<dbReference type="OMA" id="IYGATKW"/>
<evidence type="ECO:0000256" key="2">
    <source>
        <dbReference type="ARBA" id="ARBA00023002"/>
    </source>
</evidence>
<dbReference type="Proteomes" id="UP001142055">
    <property type="component" value="Chromosome 3"/>
</dbReference>
<dbReference type="GO" id="GO:0016491">
    <property type="term" value="F:oxidoreductase activity"/>
    <property type="evidence" value="ECO:0007669"/>
    <property type="project" value="UniProtKB-KW"/>
</dbReference>
<gene>
    <name evidence="3" type="ORF">RDWZM_008936</name>
</gene>
<dbReference type="InterPro" id="IPR036291">
    <property type="entry name" value="NAD(P)-bd_dom_sf"/>
</dbReference>
<evidence type="ECO:0000313" key="3">
    <source>
        <dbReference type="EMBL" id="KAJ6217779.1"/>
    </source>
</evidence>
<dbReference type="EMBL" id="JAPWDV010000003">
    <property type="protein sequence ID" value="KAJ6217779.1"/>
    <property type="molecule type" value="Genomic_DNA"/>
</dbReference>
<protein>
    <recommendedName>
        <fullName evidence="5">Dehydrogenase/reductase SDR family member 11</fullName>
    </recommendedName>
</protein>
<evidence type="ECO:0008006" key="5">
    <source>
        <dbReference type="Google" id="ProtNLM"/>
    </source>
</evidence>
<evidence type="ECO:0000313" key="4">
    <source>
        <dbReference type="Proteomes" id="UP001142055"/>
    </source>
</evidence>